<gene>
    <name evidence="1" type="ORF">AFERRID_15910</name>
</gene>
<organism evidence="1 2">
    <name type="scientific">Acidithiobacillus ferridurans</name>
    <dbReference type="NCBI Taxonomy" id="1232575"/>
    <lineage>
        <taxon>Bacteria</taxon>
        <taxon>Pseudomonadati</taxon>
        <taxon>Pseudomonadota</taxon>
        <taxon>Acidithiobacillia</taxon>
        <taxon>Acidithiobacillales</taxon>
        <taxon>Acidithiobacillaceae</taxon>
        <taxon>Acidithiobacillus</taxon>
    </lineage>
</organism>
<dbReference type="EMBL" id="AP018795">
    <property type="protein sequence ID" value="BBF65373.1"/>
    <property type="molecule type" value="Genomic_DNA"/>
</dbReference>
<keyword evidence="2" id="KW-1185">Reference proteome</keyword>
<name>A0A2Z6IMZ7_ACIFI</name>
<dbReference type="KEGG" id="afj:AFERRID_15910"/>
<proteinExistence type="predicted"/>
<evidence type="ECO:0000313" key="2">
    <source>
        <dbReference type="Proteomes" id="UP000280188"/>
    </source>
</evidence>
<dbReference type="AlphaFoldDB" id="A0A2Z6IMZ7"/>
<reference evidence="1 2" key="1">
    <citation type="journal article" date="2018" name="Microbiol. Resour. Announc.">
        <title>Complete Genome Sequence of Acidithiobacillus ferridurans JCM 18981.</title>
        <authorList>
            <person name="Miyauchi T."/>
            <person name="Kouzuma A."/>
            <person name="Abe T."/>
            <person name="Watanabe K."/>
        </authorList>
    </citation>
    <scope>NUCLEOTIDE SEQUENCE [LARGE SCALE GENOMIC DNA]</scope>
    <source>
        <strain evidence="2">ATCC 33020 / DSM 29468 / JCM 18981 / 11Fe</strain>
    </source>
</reference>
<evidence type="ECO:0000313" key="1">
    <source>
        <dbReference type="EMBL" id="BBF65373.1"/>
    </source>
</evidence>
<dbReference type="Proteomes" id="UP000280188">
    <property type="component" value="Chromosome"/>
</dbReference>
<sequence>MAMLRPHTVFLSVAILRGNEFSWVDGNTIRLEGMRGGTTLHRVGENQLTQLGMDGKPSRVRWLPVLS</sequence>
<protein>
    <submittedName>
        <fullName evidence="1">Uncharacterized protein</fullName>
    </submittedName>
</protein>
<accession>A0A2Z6IMZ7</accession>